<name>A0ABV0QGB8_9TELE</name>
<accession>A0ABV0QGB8</accession>
<comment type="caution">
    <text evidence="1">The sequence shown here is derived from an EMBL/GenBank/DDBJ whole genome shotgun (WGS) entry which is preliminary data.</text>
</comment>
<protein>
    <submittedName>
        <fullName evidence="1">Uncharacterized protein</fullName>
    </submittedName>
</protein>
<dbReference type="PANTHER" id="PTHR46481">
    <property type="entry name" value="ZINC FINGER BED DOMAIN-CONTAINING PROTEIN 4"/>
    <property type="match status" value="1"/>
</dbReference>
<organism evidence="1 2">
    <name type="scientific">Xenoophorus captivus</name>
    <dbReference type="NCBI Taxonomy" id="1517983"/>
    <lineage>
        <taxon>Eukaryota</taxon>
        <taxon>Metazoa</taxon>
        <taxon>Chordata</taxon>
        <taxon>Craniata</taxon>
        <taxon>Vertebrata</taxon>
        <taxon>Euteleostomi</taxon>
        <taxon>Actinopterygii</taxon>
        <taxon>Neopterygii</taxon>
        <taxon>Teleostei</taxon>
        <taxon>Neoteleostei</taxon>
        <taxon>Acanthomorphata</taxon>
        <taxon>Ovalentaria</taxon>
        <taxon>Atherinomorphae</taxon>
        <taxon>Cyprinodontiformes</taxon>
        <taxon>Goodeidae</taxon>
        <taxon>Xenoophorus</taxon>
    </lineage>
</organism>
<sequence>NTWCCKSLMASKMDLAKQKLKDLIKEARKLTLCVVGWSKRGLTASSMGVSACFYHPPGGQVHHALLNLHLMEHPQTGEAITHSIDQTLEAWGIGEEKVLLVVTDNGANIIKAIWLLQNRKRAEDKNFSQDGQAAAESQEEM</sequence>
<dbReference type="EMBL" id="JAHRIN010009248">
    <property type="protein sequence ID" value="MEQ2194437.1"/>
    <property type="molecule type" value="Genomic_DNA"/>
</dbReference>
<dbReference type="InterPro" id="IPR052035">
    <property type="entry name" value="ZnF_BED_domain_contain"/>
</dbReference>
<dbReference type="InterPro" id="IPR012337">
    <property type="entry name" value="RNaseH-like_sf"/>
</dbReference>
<keyword evidence="2" id="KW-1185">Reference proteome</keyword>
<dbReference type="Proteomes" id="UP001434883">
    <property type="component" value="Unassembled WGS sequence"/>
</dbReference>
<evidence type="ECO:0000313" key="1">
    <source>
        <dbReference type="EMBL" id="MEQ2194437.1"/>
    </source>
</evidence>
<dbReference type="SUPFAM" id="SSF53098">
    <property type="entry name" value="Ribonuclease H-like"/>
    <property type="match status" value="1"/>
</dbReference>
<proteinExistence type="predicted"/>
<dbReference type="PANTHER" id="PTHR46481:SF4">
    <property type="entry name" value="ZINC FINGER BED DOMAIN-CONTAINING PROTEIN 4"/>
    <property type="match status" value="1"/>
</dbReference>
<gene>
    <name evidence="1" type="ORF">XENOCAPTIV_029343</name>
</gene>
<reference evidence="1 2" key="1">
    <citation type="submission" date="2021-06" db="EMBL/GenBank/DDBJ databases">
        <authorList>
            <person name="Palmer J.M."/>
        </authorList>
    </citation>
    <scope>NUCLEOTIDE SEQUENCE [LARGE SCALE GENOMIC DNA]</scope>
    <source>
        <strain evidence="1 2">XC_2019</strain>
        <tissue evidence="1">Muscle</tissue>
    </source>
</reference>
<evidence type="ECO:0000313" key="2">
    <source>
        <dbReference type="Proteomes" id="UP001434883"/>
    </source>
</evidence>
<feature type="non-terminal residue" evidence="1">
    <location>
        <position position="1"/>
    </location>
</feature>